<gene>
    <name evidence="1" type="ORF">Lbir_2817</name>
    <name evidence="2" type="ORF">NCTC12437_00844</name>
</gene>
<reference evidence="2 4" key="2">
    <citation type="submission" date="2018-06" db="EMBL/GenBank/DDBJ databases">
        <authorList>
            <consortium name="Pathogen Informatics"/>
            <person name="Doyle S."/>
        </authorList>
    </citation>
    <scope>NUCLEOTIDE SEQUENCE [LARGE SCALE GENOMIC DNA]</scope>
    <source>
        <strain evidence="2 4">NCTC12437</strain>
    </source>
</reference>
<keyword evidence="3" id="KW-1185">Reference proteome</keyword>
<dbReference type="Proteomes" id="UP000054735">
    <property type="component" value="Unassembled WGS sequence"/>
</dbReference>
<protein>
    <submittedName>
        <fullName evidence="2">Uncharacterized protein</fullName>
    </submittedName>
</protein>
<evidence type="ECO:0000313" key="2">
    <source>
        <dbReference type="EMBL" id="STX31074.1"/>
    </source>
</evidence>
<accession>A0A378IFT0</accession>
<sequence length="54" mass="6141">MSTKTVSQMEAVLMDKIQKAKAKLDLHQQRHQLNQSCFPSVKVCIGVRPQHILP</sequence>
<dbReference type="Proteomes" id="UP000255066">
    <property type="component" value="Unassembled WGS sequence"/>
</dbReference>
<dbReference type="EMBL" id="LNXT01000048">
    <property type="protein sequence ID" value="KTC68215.1"/>
    <property type="molecule type" value="Genomic_DNA"/>
</dbReference>
<name>A0A378IFT0_9GAMM</name>
<evidence type="ECO:0000313" key="3">
    <source>
        <dbReference type="Proteomes" id="UP000054735"/>
    </source>
</evidence>
<dbReference type="AlphaFoldDB" id="A0A378IFT0"/>
<evidence type="ECO:0000313" key="1">
    <source>
        <dbReference type="EMBL" id="KTC68215.1"/>
    </source>
</evidence>
<proteinExistence type="predicted"/>
<reference evidence="1 3" key="1">
    <citation type="submission" date="2015-11" db="EMBL/GenBank/DDBJ databases">
        <title>Genomic analysis of 38 Legionella species identifies large and diverse effector repertoires.</title>
        <authorList>
            <person name="Burstein D."/>
            <person name="Amaro F."/>
            <person name="Zusman T."/>
            <person name="Lifshitz Z."/>
            <person name="Cohen O."/>
            <person name="Gilbert J.A."/>
            <person name="Pupko T."/>
            <person name="Shuman H.A."/>
            <person name="Segal G."/>
        </authorList>
    </citation>
    <scope>NUCLEOTIDE SEQUENCE [LARGE SCALE GENOMIC DNA]</scope>
    <source>
        <strain evidence="1 3">CDC#1407-AL-14</strain>
    </source>
</reference>
<dbReference type="EMBL" id="UGNW01000001">
    <property type="protein sequence ID" value="STX31074.1"/>
    <property type="molecule type" value="Genomic_DNA"/>
</dbReference>
<organism evidence="2 4">
    <name type="scientific">Legionella birminghamensis</name>
    <dbReference type="NCBI Taxonomy" id="28083"/>
    <lineage>
        <taxon>Bacteria</taxon>
        <taxon>Pseudomonadati</taxon>
        <taxon>Pseudomonadota</taxon>
        <taxon>Gammaproteobacteria</taxon>
        <taxon>Legionellales</taxon>
        <taxon>Legionellaceae</taxon>
        <taxon>Legionella</taxon>
    </lineage>
</organism>
<evidence type="ECO:0000313" key="4">
    <source>
        <dbReference type="Proteomes" id="UP000255066"/>
    </source>
</evidence>